<organism evidence="3 4">
    <name type="scientific">Chlamydomonas eustigma</name>
    <dbReference type="NCBI Taxonomy" id="1157962"/>
    <lineage>
        <taxon>Eukaryota</taxon>
        <taxon>Viridiplantae</taxon>
        <taxon>Chlorophyta</taxon>
        <taxon>core chlorophytes</taxon>
        <taxon>Chlorophyceae</taxon>
        <taxon>CS clade</taxon>
        <taxon>Chlamydomonadales</taxon>
        <taxon>Chlamydomonadaceae</taxon>
        <taxon>Chlamydomonas</taxon>
    </lineage>
</organism>
<dbReference type="GO" id="GO:0005524">
    <property type="term" value="F:ATP binding"/>
    <property type="evidence" value="ECO:0007669"/>
    <property type="project" value="InterPro"/>
</dbReference>
<dbReference type="InterPro" id="IPR011009">
    <property type="entry name" value="Kinase-like_dom_sf"/>
</dbReference>
<dbReference type="InterPro" id="IPR011989">
    <property type="entry name" value="ARM-like"/>
</dbReference>
<feature type="domain" description="Protein kinase" evidence="2">
    <location>
        <begin position="58"/>
        <end position="414"/>
    </location>
</feature>
<dbReference type="SMART" id="SM00220">
    <property type="entry name" value="S_TKc"/>
    <property type="match status" value="1"/>
</dbReference>
<dbReference type="PROSITE" id="PS50011">
    <property type="entry name" value="PROTEIN_KINASE_DOM"/>
    <property type="match status" value="1"/>
</dbReference>
<dbReference type="Proteomes" id="UP000232323">
    <property type="component" value="Unassembled WGS sequence"/>
</dbReference>
<proteinExistence type="predicted"/>
<evidence type="ECO:0000256" key="1">
    <source>
        <dbReference type="SAM" id="MobiDB-lite"/>
    </source>
</evidence>
<feature type="compositionally biased region" description="Polar residues" evidence="1">
    <location>
        <begin position="800"/>
        <end position="811"/>
    </location>
</feature>
<dbReference type="Gene3D" id="1.25.10.10">
    <property type="entry name" value="Leucine-rich Repeat Variant"/>
    <property type="match status" value="1"/>
</dbReference>
<dbReference type="Gene3D" id="3.30.200.20">
    <property type="entry name" value="Phosphorylase Kinase, domain 1"/>
    <property type="match status" value="1"/>
</dbReference>
<dbReference type="PANTHER" id="PTHR12984">
    <property type="entry name" value="SCY1-RELATED S/T PROTEIN KINASE-LIKE"/>
    <property type="match status" value="1"/>
</dbReference>
<accession>A0A250WRD2</accession>
<comment type="caution">
    <text evidence="3">The sequence shown here is derived from an EMBL/GenBank/DDBJ whole genome shotgun (WGS) entry which is preliminary data.</text>
</comment>
<feature type="region of interest" description="Disordered" evidence="1">
    <location>
        <begin position="994"/>
        <end position="1014"/>
    </location>
</feature>
<dbReference type="InterPro" id="IPR016024">
    <property type="entry name" value="ARM-type_fold"/>
</dbReference>
<evidence type="ECO:0000313" key="4">
    <source>
        <dbReference type="Proteomes" id="UP000232323"/>
    </source>
</evidence>
<dbReference type="EMBL" id="BEGY01000003">
    <property type="protein sequence ID" value="GAX73373.1"/>
    <property type="molecule type" value="Genomic_DNA"/>
</dbReference>
<dbReference type="InterPro" id="IPR000719">
    <property type="entry name" value="Prot_kinase_dom"/>
</dbReference>
<dbReference type="OrthoDB" id="79687at2759"/>
<gene>
    <name evidence="3" type="ORF">CEUSTIGMA_g826.t1</name>
</gene>
<dbReference type="PANTHER" id="PTHR12984:SF6">
    <property type="entry name" value="SCY1-LIKE PROTEIN 2"/>
    <property type="match status" value="1"/>
</dbReference>
<evidence type="ECO:0000313" key="3">
    <source>
        <dbReference type="EMBL" id="GAX73373.1"/>
    </source>
</evidence>
<feature type="compositionally biased region" description="Low complexity" evidence="1">
    <location>
        <begin position="704"/>
        <end position="720"/>
    </location>
</feature>
<dbReference type="SUPFAM" id="SSF48371">
    <property type="entry name" value="ARM repeat"/>
    <property type="match status" value="1"/>
</dbReference>
<dbReference type="GO" id="GO:0004672">
    <property type="term" value="F:protein kinase activity"/>
    <property type="evidence" value="ECO:0007669"/>
    <property type="project" value="InterPro"/>
</dbReference>
<dbReference type="InterPro" id="IPR051177">
    <property type="entry name" value="CIK-Related_Protein"/>
</dbReference>
<evidence type="ECO:0000259" key="2">
    <source>
        <dbReference type="PROSITE" id="PS50011"/>
    </source>
</evidence>
<reference evidence="3 4" key="1">
    <citation type="submission" date="2017-08" db="EMBL/GenBank/DDBJ databases">
        <title>Acidophilic green algal genome provides insights into adaptation to an acidic environment.</title>
        <authorList>
            <person name="Hirooka S."/>
            <person name="Hirose Y."/>
            <person name="Kanesaki Y."/>
            <person name="Higuchi S."/>
            <person name="Fujiwara T."/>
            <person name="Onuma R."/>
            <person name="Era A."/>
            <person name="Ohbayashi R."/>
            <person name="Uzuka A."/>
            <person name="Nozaki H."/>
            <person name="Yoshikawa H."/>
            <person name="Miyagishima S.Y."/>
        </authorList>
    </citation>
    <scope>NUCLEOTIDE SEQUENCE [LARGE SCALE GENOMIC DNA]</scope>
    <source>
        <strain evidence="3 4">NIES-2499</strain>
    </source>
</reference>
<dbReference type="SUPFAM" id="SSF56112">
    <property type="entry name" value="Protein kinase-like (PK-like)"/>
    <property type="match status" value="1"/>
</dbReference>
<name>A0A250WRD2_9CHLO</name>
<keyword evidence="4" id="KW-1185">Reference proteome</keyword>
<feature type="compositionally biased region" description="Low complexity" evidence="1">
    <location>
        <begin position="818"/>
        <end position="835"/>
    </location>
</feature>
<protein>
    <recommendedName>
        <fullName evidence="2">Protein kinase domain-containing protein</fullName>
    </recommendedName>
</protein>
<dbReference type="AlphaFoldDB" id="A0A250WRD2"/>
<dbReference type="Gene3D" id="1.10.510.10">
    <property type="entry name" value="Transferase(Phosphotransferase) domain 1"/>
    <property type="match status" value="1"/>
</dbReference>
<feature type="region of interest" description="Disordered" evidence="1">
    <location>
        <begin position="800"/>
        <end position="837"/>
    </location>
</feature>
<feature type="region of interest" description="Disordered" evidence="1">
    <location>
        <begin position="704"/>
        <end position="745"/>
    </location>
</feature>
<sequence length="1117" mass="115031">MAGNYLSLAKKGLSEAVKGATVVANKAADIAASIAEDGSTAILLSNARVLKDYKVVSLHHVATSGPGDVWKIYDATSRKAGFTRDVSVWILDKKALVDGSKGLAKPRSFDLLFEQQRKGCANMTRLKHPGVVKVVEPLEESGNQMVLVTERVLGSLRNIQTGFAAAPSAPQSSCTMQLSLLEVKLGLATVCDTLSFLHGGAGMAHCGLSPLVIMVAADGGWRLSGFTFSVTAAETFLSAPSASSQQQPSASTSSLFTYADPFPPPWEELAKPLLPYTAPELVSGWSADQSVNGSGAMQHVVVASPAADAFSLAVIAYEVLVCTLPSTPHGTQAAPLVAAGTAAALMSQQQGSSFQQLLPVRSSIHEYRLRVPVLESSVVLPGLPRAVSGILSPYLAVIPGRRPNLSTLITTSLFQGDLVLKGLRFLDTILQRDVAQKLAYLNDLTSLWSQMGPRLLQLKVLPALIQELHDGGEDIQAAALKVLVPMLKQMGGPDVALLVPELQVIKGQALELAVQLAEELASILPRDSIPSSLVPLLTRALDSNQSPRLQEASLKRLMPLISSSTLDDTSIKSSILPRLLSLCMGTTLAGVRANCILAMASVIPKVDRSEAEKVVSTLAQVTSVDRTAPTLVCAVQVVEAVSLRWGAEVSATQLLPVTCPWLISSSLNAMQFAGIMKVVQSMLERIKEKTEADRNALAAANRASAATASGSSSTSSSQLGPSWDTPLNGALQASSHAAARNPAQQQALQRWQQQQQQGVLAAGSVAASLVLPATAAAASGTSSNPASTSVSSSLVMTAPHWSSPSHLSTQDIGRPANASSQSSGSAAGTSAWGSGLPLQSEVHQPIKASAGNSWTTTPSAWGSGLPLQSEVHQPIKASAGNSWTTTPSAAAAASSSAGSWMNAPLHTPAPYAATKMHGANGTTDHTGGSLFVVGQAGGTLLSNRSGRELMPSVDTGSSGLFDGLAVETTGSTVSQQASIMATASPISTGAGATQAGVPAVSSHPGAGSSSRRHVGDGKVVGVGGMGSAAAFGNSAPDPFSFLTNLATSQTPSNRLPSVVQGSVSATSYSLGASTHSNPQINLPQSLGNCSIPPKSVTAGLSTSSPAALNLANDFSLI</sequence>